<reference evidence="8 9" key="1">
    <citation type="submission" date="2021-02" db="EMBL/GenBank/DDBJ databases">
        <title>Plant Genome Project.</title>
        <authorList>
            <person name="Zhang R.-G."/>
        </authorList>
    </citation>
    <scope>NUCLEOTIDE SEQUENCE [LARGE SCALE GENOMIC DNA]</scope>
    <source>
        <tissue evidence="8">Leaves</tissue>
    </source>
</reference>
<keyword evidence="3" id="KW-0371">Homeobox</keyword>
<dbReference type="SUPFAM" id="SSF55961">
    <property type="entry name" value="Bet v1-like"/>
    <property type="match status" value="2"/>
</dbReference>
<dbReference type="Proteomes" id="UP000827721">
    <property type="component" value="Unassembled WGS sequence"/>
</dbReference>
<feature type="region of interest" description="Disordered" evidence="6">
    <location>
        <begin position="1"/>
        <end position="45"/>
    </location>
</feature>
<feature type="compositionally biased region" description="Polar residues" evidence="6">
    <location>
        <begin position="88"/>
        <end position="104"/>
    </location>
</feature>
<evidence type="ECO:0000313" key="9">
    <source>
        <dbReference type="Proteomes" id="UP000827721"/>
    </source>
</evidence>
<proteinExistence type="predicted"/>
<evidence type="ECO:0000256" key="1">
    <source>
        <dbReference type="ARBA" id="ARBA00023015"/>
    </source>
</evidence>
<evidence type="ECO:0000259" key="7">
    <source>
        <dbReference type="PROSITE" id="PS50848"/>
    </source>
</evidence>
<feature type="compositionally biased region" description="Basic and acidic residues" evidence="6">
    <location>
        <begin position="7"/>
        <end position="18"/>
    </location>
</feature>
<organism evidence="8 9">
    <name type="scientific">Xanthoceras sorbifolium</name>
    <dbReference type="NCBI Taxonomy" id="99658"/>
    <lineage>
        <taxon>Eukaryota</taxon>
        <taxon>Viridiplantae</taxon>
        <taxon>Streptophyta</taxon>
        <taxon>Embryophyta</taxon>
        <taxon>Tracheophyta</taxon>
        <taxon>Spermatophyta</taxon>
        <taxon>Magnoliopsida</taxon>
        <taxon>eudicotyledons</taxon>
        <taxon>Gunneridae</taxon>
        <taxon>Pentapetalae</taxon>
        <taxon>rosids</taxon>
        <taxon>malvids</taxon>
        <taxon>Sapindales</taxon>
        <taxon>Sapindaceae</taxon>
        <taxon>Xanthoceroideae</taxon>
        <taxon>Xanthoceras</taxon>
    </lineage>
</organism>
<protein>
    <recommendedName>
        <fullName evidence="7">START domain-containing protein</fullName>
    </recommendedName>
</protein>
<dbReference type="SMART" id="SM00234">
    <property type="entry name" value="START"/>
    <property type="match status" value="1"/>
</dbReference>
<evidence type="ECO:0000313" key="8">
    <source>
        <dbReference type="EMBL" id="KAH7544331.1"/>
    </source>
</evidence>
<accession>A0ABQ8H295</accession>
<keyword evidence="5" id="KW-0539">Nucleus</keyword>
<dbReference type="EMBL" id="JAFEMO010000015">
    <property type="protein sequence ID" value="KAH7544331.1"/>
    <property type="molecule type" value="Genomic_DNA"/>
</dbReference>
<evidence type="ECO:0000256" key="2">
    <source>
        <dbReference type="ARBA" id="ARBA00023125"/>
    </source>
</evidence>
<gene>
    <name evidence="8" type="ORF">JRO89_XS15G0150300</name>
</gene>
<feature type="domain" description="START" evidence="7">
    <location>
        <begin position="125"/>
        <end position="398"/>
    </location>
</feature>
<comment type="caution">
    <text evidence="8">The sequence shown here is derived from an EMBL/GenBank/DDBJ whole genome shotgun (WGS) entry which is preliminary data.</text>
</comment>
<dbReference type="InterPro" id="IPR057993">
    <property type="entry name" value="HD-Zip_IV_C"/>
</dbReference>
<keyword evidence="2" id="KW-0238">DNA-binding</keyword>
<dbReference type="PANTHER" id="PTHR45654:SF48">
    <property type="entry name" value="START DOMAIN-CONTAINING PROTEIN"/>
    <property type="match status" value="1"/>
</dbReference>
<dbReference type="PROSITE" id="PS50848">
    <property type="entry name" value="START"/>
    <property type="match status" value="1"/>
</dbReference>
<name>A0ABQ8H295_9ROSI</name>
<dbReference type="InterPro" id="IPR042160">
    <property type="entry name" value="HD-Zip_IV"/>
</dbReference>
<evidence type="ECO:0000256" key="4">
    <source>
        <dbReference type="ARBA" id="ARBA00023163"/>
    </source>
</evidence>
<dbReference type="Pfam" id="PF01852">
    <property type="entry name" value="START"/>
    <property type="match status" value="1"/>
</dbReference>
<sequence length="654" mass="73183">MSEVESDQTHRITNHNRDDLDDDLNSELRSTENFVEGIPSSDDENVMEVDNQLGLEPQENFEAGDDQVRQNEGDIDSSQFSVHHDQSSQDSIESRASTTNVRCTTTSPDQIEKASDLLMAVSVAADTNKTKITDLAYSAMEELTKMALEGEPLWSRRSGGDTNSQFETLNGFEYMKEFGSIDATLEQIMRMVEVGDPNCLPSLDQNPDDHRPPMMMPPQVPGELQLFHTEASREIGLVSTNAINIVDLFMDVNQWLAAFSNIVARATLLGVISTGEEGSYHGALQVLKAEFYIPTALVPSRETYFARYSKQLSPTTWGVVDVSLEDLFRHPFVKFRRRPSGCLIQDLFRGCSKVTWVEHSTVEATVHSIYRTLVLSGFGFGARRWVASLIGHCQWLAALGAATSPTTHDGVLIPQDGRGNLLKLSERMRRSFWENISASTGNIWMPLPINGAEDIRVMIRRNIYFLGWTAPSTKIVLTTSLWLPVSPKRLFHFLRDVNSRKKWDIRLRGHVIRELAYIKNGENPINRVSILQVNATPEVVEMLYLQDSFTDQTGSYVIYAPVDLSTMSRILNGGNPENVNILPCGFAILPDRPVFDGHGEDVCGSLLTIAFHIIDKVSAEENMNPESLNTIYRIITETVALIRNALVPSNLQDQ</sequence>
<dbReference type="Pfam" id="PF25797">
    <property type="entry name" value="PDF2_C"/>
    <property type="match status" value="1"/>
</dbReference>
<keyword evidence="1" id="KW-0805">Transcription regulation</keyword>
<dbReference type="PANTHER" id="PTHR45654">
    <property type="entry name" value="HOMEOBOX-LEUCINE ZIPPER PROTEIN MERISTEM L1"/>
    <property type="match status" value="1"/>
</dbReference>
<keyword evidence="4" id="KW-0804">Transcription</keyword>
<dbReference type="CDD" id="cd08875">
    <property type="entry name" value="START_ArGLABRA2_like"/>
    <property type="match status" value="1"/>
</dbReference>
<feature type="region of interest" description="Disordered" evidence="6">
    <location>
        <begin position="77"/>
        <end position="104"/>
    </location>
</feature>
<dbReference type="InterPro" id="IPR002913">
    <property type="entry name" value="START_lipid-bd_dom"/>
</dbReference>
<evidence type="ECO:0000256" key="3">
    <source>
        <dbReference type="ARBA" id="ARBA00023155"/>
    </source>
</evidence>
<keyword evidence="9" id="KW-1185">Reference proteome</keyword>
<evidence type="ECO:0000256" key="5">
    <source>
        <dbReference type="ARBA" id="ARBA00023242"/>
    </source>
</evidence>
<evidence type="ECO:0000256" key="6">
    <source>
        <dbReference type="SAM" id="MobiDB-lite"/>
    </source>
</evidence>